<accession>A0A7J7KGY8</accession>
<dbReference type="SUPFAM" id="SSF48264">
    <property type="entry name" value="Cytochrome P450"/>
    <property type="match status" value="1"/>
</dbReference>
<proteinExistence type="inferred from homology"/>
<dbReference type="AlphaFoldDB" id="A0A7J7KGY8"/>
<keyword evidence="4 5" id="KW-0472">Membrane</keyword>
<name>A0A7J7KGY8_BUGNE</name>
<protein>
    <submittedName>
        <fullName evidence="6">Uncharacterized protein</fullName>
    </submittedName>
</protein>
<evidence type="ECO:0000256" key="4">
    <source>
        <dbReference type="ARBA" id="ARBA00023136"/>
    </source>
</evidence>
<dbReference type="InterPro" id="IPR001128">
    <property type="entry name" value="Cyt_P450"/>
</dbReference>
<dbReference type="Gene3D" id="1.10.630.10">
    <property type="entry name" value="Cytochrome P450"/>
    <property type="match status" value="1"/>
</dbReference>
<evidence type="ECO:0000256" key="2">
    <source>
        <dbReference type="ARBA" id="ARBA00010617"/>
    </source>
</evidence>
<keyword evidence="5" id="KW-0812">Transmembrane</keyword>
<evidence type="ECO:0000256" key="5">
    <source>
        <dbReference type="SAM" id="Phobius"/>
    </source>
</evidence>
<sequence>MLREITLSTVDHINSTSTLVLLSVVGIISLIWYLLWNNSRDRKLLRKLPCIQPWPLVGDLLTLSTDAKTAFQQFLQWAAERREQGLYRLMILEESWVLIYGAEHLKELCSSNVNLLKSDRYDPLLPWLGRGLLTSYGSKWKSRRKMLTPSFSLQHLKDV</sequence>
<dbReference type="GO" id="GO:0016705">
    <property type="term" value="F:oxidoreductase activity, acting on paired donors, with incorporation or reduction of molecular oxygen"/>
    <property type="evidence" value="ECO:0007669"/>
    <property type="project" value="InterPro"/>
</dbReference>
<keyword evidence="7" id="KW-1185">Reference proteome</keyword>
<dbReference type="GO" id="GO:0004497">
    <property type="term" value="F:monooxygenase activity"/>
    <property type="evidence" value="ECO:0007669"/>
    <property type="project" value="InterPro"/>
</dbReference>
<gene>
    <name evidence="6" type="ORF">EB796_004775</name>
</gene>
<dbReference type="InterPro" id="IPR050196">
    <property type="entry name" value="Cytochrome_P450_Monoox"/>
</dbReference>
<dbReference type="GO" id="GO:0005789">
    <property type="term" value="C:endoplasmic reticulum membrane"/>
    <property type="evidence" value="ECO:0007669"/>
    <property type="project" value="UniProtKB-SubCell"/>
</dbReference>
<dbReference type="GO" id="GO:0020037">
    <property type="term" value="F:heme binding"/>
    <property type="evidence" value="ECO:0007669"/>
    <property type="project" value="InterPro"/>
</dbReference>
<comment type="caution">
    <text evidence="6">The sequence shown here is derived from an EMBL/GenBank/DDBJ whole genome shotgun (WGS) entry which is preliminary data.</text>
</comment>
<organism evidence="6 7">
    <name type="scientific">Bugula neritina</name>
    <name type="common">Brown bryozoan</name>
    <name type="synonym">Sertularia neritina</name>
    <dbReference type="NCBI Taxonomy" id="10212"/>
    <lineage>
        <taxon>Eukaryota</taxon>
        <taxon>Metazoa</taxon>
        <taxon>Spiralia</taxon>
        <taxon>Lophotrochozoa</taxon>
        <taxon>Bryozoa</taxon>
        <taxon>Gymnolaemata</taxon>
        <taxon>Cheilostomatida</taxon>
        <taxon>Flustrina</taxon>
        <taxon>Buguloidea</taxon>
        <taxon>Bugulidae</taxon>
        <taxon>Bugula</taxon>
    </lineage>
</organism>
<reference evidence="6" key="1">
    <citation type="submission" date="2020-06" db="EMBL/GenBank/DDBJ databases">
        <title>Draft genome of Bugula neritina, a colonial animal packing powerful symbionts and potential medicines.</title>
        <authorList>
            <person name="Rayko M."/>
        </authorList>
    </citation>
    <scope>NUCLEOTIDE SEQUENCE [LARGE SCALE GENOMIC DNA]</scope>
    <source>
        <strain evidence="6">Kwan_BN1</strain>
    </source>
</reference>
<dbReference type="Proteomes" id="UP000593567">
    <property type="component" value="Unassembled WGS sequence"/>
</dbReference>
<dbReference type="EMBL" id="VXIV02000648">
    <property type="protein sequence ID" value="KAF6036918.1"/>
    <property type="molecule type" value="Genomic_DNA"/>
</dbReference>
<dbReference type="GO" id="GO:0005506">
    <property type="term" value="F:iron ion binding"/>
    <property type="evidence" value="ECO:0007669"/>
    <property type="project" value="InterPro"/>
</dbReference>
<keyword evidence="5" id="KW-1133">Transmembrane helix</keyword>
<evidence type="ECO:0000256" key="1">
    <source>
        <dbReference type="ARBA" id="ARBA00004586"/>
    </source>
</evidence>
<dbReference type="PANTHER" id="PTHR24291">
    <property type="entry name" value="CYTOCHROME P450 FAMILY 4"/>
    <property type="match status" value="1"/>
</dbReference>
<dbReference type="Pfam" id="PF00067">
    <property type="entry name" value="p450"/>
    <property type="match status" value="1"/>
</dbReference>
<evidence type="ECO:0000313" key="6">
    <source>
        <dbReference type="EMBL" id="KAF6036918.1"/>
    </source>
</evidence>
<evidence type="ECO:0000313" key="7">
    <source>
        <dbReference type="Proteomes" id="UP000593567"/>
    </source>
</evidence>
<comment type="similarity">
    <text evidence="2">Belongs to the cytochrome P450 family.</text>
</comment>
<feature type="transmembrane region" description="Helical" evidence="5">
    <location>
        <begin position="12"/>
        <end position="36"/>
    </location>
</feature>
<dbReference type="PANTHER" id="PTHR24291:SF189">
    <property type="entry name" value="CYTOCHROME P450 4C3-RELATED"/>
    <property type="match status" value="1"/>
</dbReference>
<dbReference type="OrthoDB" id="6504453at2759"/>
<evidence type="ECO:0000256" key="3">
    <source>
        <dbReference type="ARBA" id="ARBA00022824"/>
    </source>
</evidence>
<keyword evidence="3" id="KW-0256">Endoplasmic reticulum</keyword>
<comment type="subcellular location">
    <subcellularLocation>
        <location evidence="1">Endoplasmic reticulum membrane</location>
    </subcellularLocation>
</comment>
<dbReference type="InterPro" id="IPR036396">
    <property type="entry name" value="Cyt_P450_sf"/>
</dbReference>